<name>A0A8C7VCH5_9TELE</name>
<sequence length="337" mass="38507">MNTPFRLRLFSGRCPHPNNEVDYESWRSSVELLLKDPRQPDSCKSRRLLESLSSPAVDLVKHIPTESPPSTYLKILDSAFGTVEDGDDLFAKYLNTVQNNGEAPSSYLQRLQVMLNTMFIRGGVPAGELDKQLLKQFIRGCWDNELIAELQLEQKRQIPPNFSELLLMLRTAEKRRTAKMSRMKQHLNTTKPKVFSNYQGAQSQSPERDTSKTVDPLSEIQDLKKQIANLQSHLASLKNKKDSNSKVKSKSTNSTKTEVPPESLKTPKPQPSEQKSEPHPRNRPKPWYCFRCGEDGHIKPQCENEPNSPLVAEKRKLLRDKQMAWDKVNGQEPTFLN</sequence>
<feature type="region of interest" description="Disordered" evidence="2">
    <location>
        <begin position="176"/>
        <end position="215"/>
    </location>
</feature>
<keyword evidence="1" id="KW-0863">Zinc-finger</keyword>
<keyword evidence="1" id="KW-0862">Zinc</keyword>
<proteinExistence type="predicted"/>
<dbReference type="Pfam" id="PF14893">
    <property type="entry name" value="PNMA"/>
    <property type="match status" value="1"/>
</dbReference>
<dbReference type="InterPro" id="IPR036875">
    <property type="entry name" value="Znf_CCHC_sf"/>
</dbReference>
<dbReference type="InterPro" id="IPR026523">
    <property type="entry name" value="PNMA"/>
</dbReference>
<evidence type="ECO:0000259" key="3">
    <source>
        <dbReference type="PROSITE" id="PS50158"/>
    </source>
</evidence>
<protein>
    <recommendedName>
        <fullName evidence="3">CCHC-type domain-containing protein</fullName>
    </recommendedName>
</protein>
<dbReference type="GO" id="GO:0008270">
    <property type="term" value="F:zinc ion binding"/>
    <property type="evidence" value="ECO:0007669"/>
    <property type="project" value="UniProtKB-KW"/>
</dbReference>
<dbReference type="Proteomes" id="UP000694383">
    <property type="component" value="Unplaced"/>
</dbReference>
<dbReference type="InterPro" id="IPR001878">
    <property type="entry name" value="Znf_CCHC"/>
</dbReference>
<keyword evidence="1" id="KW-0479">Metal-binding</keyword>
<feature type="compositionally biased region" description="Basic residues" evidence="2">
    <location>
        <begin position="176"/>
        <end position="185"/>
    </location>
</feature>
<keyword evidence="5" id="KW-1185">Reference proteome</keyword>
<dbReference type="AlphaFoldDB" id="A0A8C7VCH5"/>
<feature type="compositionally biased region" description="Polar residues" evidence="2">
    <location>
        <begin position="186"/>
        <end position="205"/>
    </location>
</feature>
<dbReference type="PANTHER" id="PTHR23095:SF53">
    <property type="entry name" value="ZINC FINGER CCHC DOMAIN-CONTAINING PROTEIN 12-LIKE"/>
    <property type="match status" value="1"/>
</dbReference>
<organism evidence="4 5">
    <name type="scientific">Oryzias sinensis</name>
    <name type="common">Chinese medaka</name>
    <dbReference type="NCBI Taxonomy" id="183150"/>
    <lineage>
        <taxon>Eukaryota</taxon>
        <taxon>Metazoa</taxon>
        <taxon>Chordata</taxon>
        <taxon>Craniata</taxon>
        <taxon>Vertebrata</taxon>
        <taxon>Euteleostomi</taxon>
        <taxon>Actinopterygii</taxon>
        <taxon>Neopterygii</taxon>
        <taxon>Teleostei</taxon>
        <taxon>Neoteleostei</taxon>
        <taxon>Acanthomorphata</taxon>
        <taxon>Ovalentaria</taxon>
        <taxon>Atherinomorphae</taxon>
        <taxon>Beloniformes</taxon>
        <taxon>Adrianichthyidae</taxon>
        <taxon>Oryziinae</taxon>
        <taxon>Oryzias</taxon>
    </lineage>
</organism>
<dbReference type="GeneTree" id="ENSGT01030000234522"/>
<dbReference type="Ensembl" id="ENSOSIT00000000005.1">
    <property type="protein sequence ID" value="ENSOSIP00000000005.1"/>
    <property type="gene ID" value="ENSOSIG00000000005.1"/>
</dbReference>
<dbReference type="InterPro" id="IPR048270">
    <property type="entry name" value="PNMA_C"/>
</dbReference>
<dbReference type="GO" id="GO:0003676">
    <property type="term" value="F:nucleic acid binding"/>
    <property type="evidence" value="ECO:0007669"/>
    <property type="project" value="InterPro"/>
</dbReference>
<feature type="region of interest" description="Disordered" evidence="2">
    <location>
        <begin position="235"/>
        <end position="286"/>
    </location>
</feature>
<reference evidence="4" key="1">
    <citation type="submission" date="2025-08" db="UniProtKB">
        <authorList>
            <consortium name="Ensembl"/>
        </authorList>
    </citation>
    <scope>IDENTIFICATION</scope>
</reference>
<evidence type="ECO:0000313" key="5">
    <source>
        <dbReference type="Proteomes" id="UP000694383"/>
    </source>
</evidence>
<reference evidence="4" key="2">
    <citation type="submission" date="2025-09" db="UniProtKB">
        <authorList>
            <consortium name="Ensembl"/>
        </authorList>
    </citation>
    <scope>IDENTIFICATION</scope>
</reference>
<dbReference type="PANTHER" id="PTHR23095">
    <property type="entry name" value="PARANEOPLASTIC ANTIGEN"/>
    <property type="match status" value="1"/>
</dbReference>
<feature type="domain" description="CCHC-type" evidence="3">
    <location>
        <begin position="289"/>
        <end position="304"/>
    </location>
</feature>
<dbReference type="PROSITE" id="PS50158">
    <property type="entry name" value="ZF_CCHC"/>
    <property type="match status" value="1"/>
</dbReference>
<evidence type="ECO:0000313" key="4">
    <source>
        <dbReference type="Ensembl" id="ENSOSIP00000000005.1"/>
    </source>
</evidence>
<evidence type="ECO:0000256" key="2">
    <source>
        <dbReference type="SAM" id="MobiDB-lite"/>
    </source>
</evidence>
<accession>A0A8C7VCH5</accession>
<evidence type="ECO:0000256" key="1">
    <source>
        <dbReference type="PROSITE-ProRule" id="PRU00047"/>
    </source>
</evidence>
<dbReference type="SUPFAM" id="SSF57756">
    <property type="entry name" value="Retrovirus zinc finger-like domains"/>
    <property type="match status" value="1"/>
</dbReference>